<gene>
    <name evidence="4" type="ORF">V6N11_004703</name>
</gene>
<dbReference type="Proteomes" id="UP001396334">
    <property type="component" value="Unassembled WGS sequence"/>
</dbReference>
<keyword evidence="5" id="KW-1185">Reference proteome</keyword>
<evidence type="ECO:0000313" key="4">
    <source>
        <dbReference type="EMBL" id="KAK9024545.1"/>
    </source>
</evidence>
<evidence type="ECO:0000256" key="1">
    <source>
        <dbReference type="ARBA" id="ARBA00007626"/>
    </source>
</evidence>
<dbReference type="InterPro" id="IPR002885">
    <property type="entry name" value="PPR_rpt"/>
</dbReference>
<name>A0ABR2SHN3_9ROSI</name>
<evidence type="ECO:0000313" key="5">
    <source>
        <dbReference type="Proteomes" id="UP001396334"/>
    </source>
</evidence>
<comment type="caution">
    <text evidence="4">The sequence shown here is derived from an EMBL/GenBank/DDBJ whole genome shotgun (WGS) entry which is preliminary data.</text>
</comment>
<feature type="repeat" description="PPR" evidence="3">
    <location>
        <begin position="114"/>
        <end position="148"/>
    </location>
</feature>
<keyword evidence="2" id="KW-0677">Repeat</keyword>
<dbReference type="Pfam" id="PF13041">
    <property type="entry name" value="PPR_2"/>
    <property type="match status" value="2"/>
</dbReference>
<dbReference type="EMBL" id="JBBPBN010000015">
    <property type="protein sequence ID" value="KAK9024545.1"/>
    <property type="molecule type" value="Genomic_DNA"/>
</dbReference>
<dbReference type="Pfam" id="PF12854">
    <property type="entry name" value="PPR_1"/>
    <property type="match status" value="1"/>
</dbReference>
<evidence type="ECO:0000256" key="3">
    <source>
        <dbReference type="PROSITE-ProRule" id="PRU00708"/>
    </source>
</evidence>
<organism evidence="4 5">
    <name type="scientific">Hibiscus sabdariffa</name>
    <name type="common">roselle</name>
    <dbReference type="NCBI Taxonomy" id="183260"/>
    <lineage>
        <taxon>Eukaryota</taxon>
        <taxon>Viridiplantae</taxon>
        <taxon>Streptophyta</taxon>
        <taxon>Embryophyta</taxon>
        <taxon>Tracheophyta</taxon>
        <taxon>Spermatophyta</taxon>
        <taxon>Magnoliopsida</taxon>
        <taxon>eudicotyledons</taxon>
        <taxon>Gunneridae</taxon>
        <taxon>Pentapetalae</taxon>
        <taxon>rosids</taxon>
        <taxon>malvids</taxon>
        <taxon>Malvales</taxon>
        <taxon>Malvaceae</taxon>
        <taxon>Malvoideae</taxon>
        <taxon>Hibiscus</taxon>
    </lineage>
</organism>
<evidence type="ECO:0000256" key="2">
    <source>
        <dbReference type="ARBA" id="ARBA00022737"/>
    </source>
</evidence>
<dbReference type="PANTHER" id="PTHR47941">
    <property type="entry name" value="PENTATRICOPEPTIDE REPEAT-CONTAINING PROTEIN 3, MITOCHONDRIAL"/>
    <property type="match status" value="1"/>
</dbReference>
<feature type="repeat" description="PPR" evidence="3">
    <location>
        <begin position="184"/>
        <end position="218"/>
    </location>
</feature>
<feature type="repeat" description="PPR" evidence="3">
    <location>
        <begin position="149"/>
        <end position="183"/>
    </location>
</feature>
<dbReference type="PROSITE" id="PS51375">
    <property type="entry name" value="PPR"/>
    <property type="match status" value="4"/>
</dbReference>
<protein>
    <recommendedName>
        <fullName evidence="6">Pentatricopeptide repeat-containing protein</fullName>
    </recommendedName>
</protein>
<sequence length="279" mass="31144">MGNLISSLILPTVVNGGRNLSTFHSSLSPSVTRFATHFKSLSKKYMSLSGKGKKYDAFHNVDDALNLFDKMIGMYPKPSIVEFNKLLAAIVRMKHYAIVVSLCTRMELLGVSLDVYSFNILINCFCQLGRVDFGYSVLGGMLKLGVEPDIVTFSTLINGLCRQSKISQAVSLFDELVEKWYQPDLIVYSTLLNGLCKIGSSDKAVRFLRMMEGRGFKPNIVAYCTVIDCPCKHGVIKEALDLFSEVKVKGHQTKYRYLQLPNSWYVYFGPAKGGNKAVE</sequence>
<dbReference type="InterPro" id="IPR011990">
    <property type="entry name" value="TPR-like_helical_dom_sf"/>
</dbReference>
<dbReference type="NCBIfam" id="TIGR00756">
    <property type="entry name" value="PPR"/>
    <property type="match status" value="4"/>
</dbReference>
<proteinExistence type="inferred from homology"/>
<evidence type="ECO:0008006" key="6">
    <source>
        <dbReference type="Google" id="ProtNLM"/>
    </source>
</evidence>
<comment type="similarity">
    <text evidence="1">Belongs to the PPR family. P subfamily.</text>
</comment>
<reference evidence="4 5" key="1">
    <citation type="journal article" date="2024" name="G3 (Bethesda)">
        <title>Genome assembly of Hibiscus sabdariffa L. provides insights into metabolisms of medicinal natural products.</title>
        <authorList>
            <person name="Kim T."/>
        </authorList>
    </citation>
    <scope>NUCLEOTIDE SEQUENCE [LARGE SCALE GENOMIC DNA]</scope>
    <source>
        <strain evidence="4">TK-2024</strain>
        <tissue evidence="4">Old leaves</tissue>
    </source>
</reference>
<dbReference type="Gene3D" id="1.25.40.10">
    <property type="entry name" value="Tetratricopeptide repeat domain"/>
    <property type="match status" value="2"/>
</dbReference>
<feature type="repeat" description="PPR" evidence="3">
    <location>
        <begin position="219"/>
        <end position="253"/>
    </location>
</feature>
<accession>A0ABR2SHN3</accession>